<accession>A0AA88PZ38</accession>
<gene>
    <name evidence="1" type="ORF">Q8A67_008820</name>
</gene>
<keyword evidence="2" id="KW-1185">Reference proteome</keyword>
<name>A0AA88PZ38_9TELE</name>
<proteinExistence type="predicted"/>
<dbReference type="EMBL" id="JAUYZG010000008">
    <property type="protein sequence ID" value="KAK2900705.1"/>
    <property type="molecule type" value="Genomic_DNA"/>
</dbReference>
<sequence length="78" mass="9512">MDFWYKWVGLQDIFQADCVPCAAHDWLCVKRKVICYCSRLIISETYCWLVTYYTRAGFEKQEFSPYRKNWIQPVKLRC</sequence>
<evidence type="ECO:0000313" key="1">
    <source>
        <dbReference type="EMBL" id="KAK2900705.1"/>
    </source>
</evidence>
<evidence type="ECO:0000313" key="2">
    <source>
        <dbReference type="Proteomes" id="UP001187343"/>
    </source>
</evidence>
<dbReference type="Proteomes" id="UP001187343">
    <property type="component" value="Unassembled WGS sequence"/>
</dbReference>
<reference evidence="1" key="1">
    <citation type="submission" date="2023-08" db="EMBL/GenBank/DDBJ databases">
        <title>Chromosome-level Genome Assembly of mud carp (Cirrhinus molitorella).</title>
        <authorList>
            <person name="Liu H."/>
        </authorList>
    </citation>
    <scope>NUCLEOTIDE SEQUENCE</scope>
    <source>
        <strain evidence="1">Prfri</strain>
        <tissue evidence="1">Muscle</tissue>
    </source>
</reference>
<comment type="caution">
    <text evidence="1">The sequence shown here is derived from an EMBL/GenBank/DDBJ whole genome shotgun (WGS) entry which is preliminary data.</text>
</comment>
<organism evidence="1 2">
    <name type="scientific">Cirrhinus molitorella</name>
    <name type="common">mud carp</name>
    <dbReference type="NCBI Taxonomy" id="172907"/>
    <lineage>
        <taxon>Eukaryota</taxon>
        <taxon>Metazoa</taxon>
        <taxon>Chordata</taxon>
        <taxon>Craniata</taxon>
        <taxon>Vertebrata</taxon>
        <taxon>Euteleostomi</taxon>
        <taxon>Actinopterygii</taxon>
        <taxon>Neopterygii</taxon>
        <taxon>Teleostei</taxon>
        <taxon>Ostariophysi</taxon>
        <taxon>Cypriniformes</taxon>
        <taxon>Cyprinidae</taxon>
        <taxon>Labeoninae</taxon>
        <taxon>Labeonini</taxon>
        <taxon>Cirrhinus</taxon>
    </lineage>
</organism>
<dbReference type="AlphaFoldDB" id="A0AA88PZ38"/>
<protein>
    <submittedName>
        <fullName evidence="1">Uncharacterized protein</fullName>
    </submittedName>
</protein>